<dbReference type="AlphaFoldDB" id="A0A366DEH3"/>
<evidence type="ECO:0000313" key="5">
    <source>
        <dbReference type="Proteomes" id="UP000252586"/>
    </source>
</evidence>
<dbReference type="PROSITE" id="PS50977">
    <property type="entry name" value="HTH_TETR_2"/>
    <property type="match status" value="1"/>
</dbReference>
<dbReference type="InterPro" id="IPR001647">
    <property type="entry name" value="HTH_TetR"/>
</dbReference>
<evidence type="ECO:0000256" key="1">
    <source>
        <dbReference type="ARBA" id="ARBA00023125"/>
    </source>
</evidence>
<dbReference type="Gene3D" id="1.10.357.10">
    <property type="entry name" value="Tetracycline Repressor, domain 2"/>
    <property type="match status" value="1"/>
</dbReference>
<evidence type="ECO:0000256" key="2">
    <source>
        <dbReference type="PROSITE-ProRule" id="PRU00335"/>
    </source>
</evidence>
<dbReference type="InterPro" id="IPR023772">
    <property type="entry name" value="DNA-bd_HTH_TetR-type_CS"/>
</dbReference>
<reference evidence="4 5" key="1">
    <citation type="submission" date="2018-06" db="EMBL/GenBank/DDBJ databases">
        <title>Genomic Encyclopedia of Type Strains, Phase IV (KMG-IV): sequencing the most valuable type-strain genomes for metagenomic binning, comparative biology and taxonomic classification.</title>
        <authorList>
            <person name="Goeker M."/>
        </authorList>
    </citation>
    <scope>NUCLEOTIDE SEQUENCE [LARGE SCALE GENOMIC DNA]</scope>
    <source>
        <strain evidence="4 5">DSM 44599</strain>
    </source>
</reference>
<evidence type="ECO:0000313" key="4">
    <source>
        <dbReference type="EMBL" id="RBO88457.1"/>
    </source>
</evidence>
<dbReference type="InterPro" id="IPR050109">
    <property type="entry name" value="HTH-type_TetR-like_transc_reg"/>
</dbReference>
<proteinExistence type="predicted"/>
<keyword evidence="1 2" id="KW-0238">DNA-binding</keyword>
<feature type="domain" description="HTH tetR-type" evidence="3">
    <location>
        <begin position="15"/>
        <end position="75"/>
    </location>
</feature>
<dbReference type="PANTHER" id="PTHR30055">
    <property type="entry name" value="HTH-TYPE TRANSCRIPTIONAL REGULATOR RUTR"/>
    <property type="match status" value="1"/>
</dbReference>
<sequence>MNSVSTAGTKGVPRAEREAQILDIAVDEIGRVGYAGLSIAEVATRAGVSKPLVYAYFQTKDGLYVACVERAAAVLGDAIEAAIAGPGSIDMAREVLSAVFHALAPRPQDWNVLFDRSHPADGPAADAVKRARHRIADQAARGVRAVLEAAGLDDPDDASALTDVWMGAVTALVNWWLRHPQESAEDMTARSHRLVAALAAVRT</sequence>
<dbReference type="SUPFAM" id="SSF46689">
    <property type="entry name" value="Homeodomain-like"/>
    <property type="match status" value="1"/>
</dbReference>
<dbReference type="PROSITE" id="PS01081">
    <property type="entry name" value="HTH_TETR_1"/>
    <property type="match status" value="1"/>
</dbReference>
<dbReference type="GO" id="GO:0000976">
    <property type="term" value="F:transcription cis-regulatory region binding"/>
    <property type="evidence" value="ECO:0007669"/>
    <property type="project" value="TreeGrafter"/>
</dbReference>
<name>A0A366DEH3_9NOCA</name>
<dbReference type="PRINTS" id="PR00455">
    <property type="entry name" value="HTHTETR"/>
</dbReference>
<evidence type="ECO:0000259" key="3">
    <source>
        <dbReference type="PROSITE" id="PS50977"/>
    </source>
</evidence>
<dbReference type="RefSeq" id="WP_067512395.1">
    <property type="nucleotide sequence ID" value="NZ_CP107943.1"/>
</dbReference>
<dbReference type="Proteomes" id="UP000252586">
    <property type="component" value="Unassembled WGS sequence"/>
</dbReference>
<dbReference type="GO" id="GO:0003700">
    <property type="term" value="F:DNA-binding transcription factor activity"/>
    <property type="evidence" value="ECO:0007669"/>
    <property type="project" value="TreeGrafter"/>
</dbReference>
<feature type="DNA-binding region" description="H-T-H motif" evidence="2">
    <location>
        <begin position="38"/>
        <end position="57"/>
    </location>
</feature>
<dbReference type="InterPro" id="IPR009057">
    <property type="entry name" value="Homeodomain-like_sf"/>
</dbReference>
<dbReference type="EMBL" id="QNRE01000009">
    <property type="protein sequence ID" value="RBO88457.1"/>
    <property type="molecule type" value="Genomic_DNA"/>
</dbReference>
<dbReference type="PANTHER" id="PTHR30055:SF226">
    <property type="entry name" value="HTH-TYPE TRANSCRIPTIONAL REGULATOR PKSA"/>
    <property type="match status" value="1"/>
</dbReference>
<organism evidence="4 5">
    <name type="scientific">Nocardia puris</name>
    <dbReference type="NCBI Taxonomy" id="208602"/>
    <lineage>
        <taxon>Bacteria</taxon>
        <taxon>Bacillati</taxon>
        <taxon>Actinomycetota</taxon>
        <taxon>Actinomycetes</taxon>
        <taxon>Mycobacteriales</taxon>
        <taxon>Nocardiaceae</taxon>
        <taxon>Nocardia</taxon>
    </lineage>
</organism>
<keyword evidence="5" id="KW-1185">Reference proteome</keyword>
<dbReference type="Pfam" id="PF00440">
    <property type="entry name" value="TetR_N"/>
    <property type="match status" value="1"/>
</dbReference>
<dbReference type="STRING" id="1210090.GCA_001613185_05344"/>
<accession>A0A366DEH3</accession>
<comment type="caution">
    <text evidence="4">The sequence shown here is derived from an EMBL/GenBank/DDBJ whole genome shotgun (WGS) entry which is preliminary data.</text>
</comment>
<protein>
    <submittedName>
        <fullName evidence="4">TetR family transcriptional regulator</fullName>
    </submittedName>
</protein>
<gene>
    <name evidence="4" type="ORF">DFR74_109225</name>
</gene>